<evidence type="ECO:0000256" key="2">
    <source>
        <dbReference type="ARBA" id="ARBA00022801"/>
    </source>
</evidence>
<dbReference type="Gene3D" id="3.30.428.10">
    <property type="entry name" value="HIT-like"/>
    <property type="match status" value="1"/>
</dbReference>
<dbReference type="PROSITE" id="PS51084">
    <property type="entry name" value="HIT_2"/>
    <property type="match status" value="1"/>
</dbReference>
<evidence type="ECO:0000313" key="8">
    <source>
        <dbReference type="Proteomes" id="UP001497522"/>
    </source>
</evidence>
<dbReference type="InterPro" id="IPR036265">
    <property type="entry name" value="HIT-like_sf"/>
</dbReference>
<keyword evidence="8" id="KW-1185">Reference proteome</keyword>
<dbReference type="EC" id="3.6.1.29" evidence="4"/>
<comment type="cofactor">
    <cofactor evidence="4">
        <name>Mn(2+)</name>
        <dbReference type="ChEBI" id="CHEBI:29035"/>
    </cofactor>
</comment>
<dbReference type="InterPro" id="IPR051884">
    <property type="entry name" value="Bis(5'-adenosyl)-TPase_reg"/>
</dbReference>
<reference evidence="7" key="1">
    <citation type="submission" date="2024-03" db="EMBL/GenBank/DDBJ databases">
        <authorList>
            <consortium name="ELIXIR-Norway"/>
            <consortium name="Elixir Norway"/>
        </authorList>
    </citation>
    <scope>NUCLEOTIDE SEQUENCE</scope>
</reference>
<feature type="domain" description="HIT" evidence="6">
    <location>
        <begin position="153"/>
        <end position="227"/>
    </location>
</feature>
<dbReference type="Pfam" id="PF01230">
    <property type="entry name" value="HIT"/>
    <property type="match status" value="1"/>
</dbReference>
<dbReference type="InterPro" id="IPR019808">
    <property type="entry name" value="Histidine_triad_CS"/>
</dbReference>
<accession>A0ABP1A9K8</accession>
<dbReference type="PANTHER" id="PTHR46243">
    <property type="entry name" value="BIS(5'-ADENOSYL)-TRIPHOSPHATASE"/>
    <property type="match status" value="1"/>
</dbReference>
<protein>
    <recommendedName>
        <fullName evidence="4">Bis(5'-adenosyl)-triphosphatase</fullName>
        <ecNumber evidence="4">3.6.1.29</ecNumber>
    </recommendedName>
</protein>
<evidence type="ECO:0000256" key="4">
    <source>
        <dbReference type="RuleBase" id="RU366076"/>
    </source>
</evidence>
<evidence type="ECO:0000256" key="5">
    <source>
        <dbReference type="SAM" id="Coils"/>
    </source>
</evidence>
<dbReference type="SUPFAM" id="SSF54197">
    <property type="entry name" value="HIT-like"/>
    <property type="match status" value="1"/>
</dbReference>
<dbReference type="InterPro" id="IPR039383">
    <property type="entry name" value="FHIT"/>
</dbReference>
<proteinExistence type="predicted"/>
<dbReference type="EMBL" id="OZ023711">
    <property type="protein sequence ID" value="CAK9859216.1"/>
    <property type="molecule type" value="Genomic_DNA"/>
</dbReference>
<dbReference type="CDD" id="cd01275">
    <property type="entry name" value="FHIT"/>
    <property type="match status" value="1"/>
</dbReference>
<evidence type="ECO:0000256" key="1">
    <source>
        <dbReference type="ARBA" id="ARBA00022741"/>
    </source>
</evidence>
<dbReference type="InterPro" id="IPR011146">
    <property type="entry name" value="HIT-like"/>
</dbReference>
<dbReference type="Proteomes" id="UP001497522">
    <property type="component" value="Chromosome 10"/>
</dbReference>
<dbReference type="PANTHER" id="PTHR46243:SF1">
    <property type="entry name" value="BIS(5'-ADENOSYL)-TRIPHOSPHATASE"/>
    <property type="match status" value="1"/>
</dbReference>
<sequence>MHCANCWSPFIFSCCKSFTRRLSSGRHIRGLQFCSSTGKQAALPSSWHLPLATVLRPARSDYYCSQLQTSPGDKRSSRAGFARISGNKSDRMSTSDVPHYATPQMDEIFYFGKFKIDPSEVFLVTDHSYAFVNLKPVVPDRKDGINALTTIKHVLVSSRRVVNRFLDLTSEEVSDLWLTAKYVGQKLEPFYNASSLTFTIQDGPKAGQTVPHVHVHILPRKDGDFENNDEIYDVIDEKEKELAKKLNLDLERKDRTFEEMANEAANLRALF</sequence>
<name>A0ABP1A9K8_9BRYO</name>
<keyword evidence="5" id="KW-0175">Coiled coil</keyword>
<feature type="short sequence motif" description="Histidine triad motif" evidence="3">
    <location>
        <begin position="212"/>
        <end position="216"/>
    </location>
</feature>
<organism evidence="7 8">
    <name type="scientific">Sphagnum jensenii</name>
    <dbReference type="NCBI Taxonomy" id="128206"/>
    <lineage>
        <taxon>Eukaryota</taxon>
        <taxon>Viridiplantae</taxon>
        <taxon>Streptophyta</taxon>
        <taxon>Embryophyta</taxon>
        <taxon>Bryophyta</taxon>
        <taxon>Sphagnophytina</taxon>
        <taxon>Sphagnopsida</taxon>
        <taxon>Sphagnales</taxon>
        <taxon>Sphagnaceae</taxon>
        <taxon>Sphagnum</taxon>
    </lineage>
</organism>
<gene>
    <name evidence="7" type="ORF">CSSPJE1EN2_LOCUS2211</name>
</gene>
<dbReference type="PROSITE" id="PS00892">
    <property type="entry name" value="HIT_1"/>
    <property type="match status" value="1"/>
</dbReference>
<evidence type="ECO:0000313" key="7">
    <source>
        <dbReference type="EMBL" id="CAK9859216.1"/>
    </source>
</evidence>
<feature type="coiled-coil region" evidence="5">
    <location>
        <begin position="243"/>
        <end position="270"/>
    </location>
</feature>
<comment type="catalytic activity">
    <reaction evidence="4">
        <text>P(1),P(3)-bis(5'-adenosyl) triphosphate + H2O = AMP + ADP + 2 H(+)</text>
        <dbReference type="Rhea" id="RHEA:13893"/>
        <dbReference type="ChEBI" id="CHEBI:15377"/>
        <dbReference type="ChEBI" id="CHEBI:15378"/>
        <dbReference type="ChEBI" id="CHEBI:58529"/>
        <dbReference type="ChEBI" id="CHEBI:456215"/>
        <dbReference type="ChEBI" id="CHEBI:456216"/>
        <dbReference type="EC" id="3.6.1.29"/>
    </reaction>
</comment>
<evidence type="ECO:0000256" key="3">
    <source>
        <dbReference type="PROSITE-ProRule" id="PRU00464"/>
    </source>
</evidence>
<evidence type="ECO:0000259" key="6">
    <source>
        <dbReference type="PROSITE" id="PS51084"/>
    </source>
</evidence>
<keyword evidence="1 4" id="KW-0547">Nucleotide-binding</keyword>
<keyword evidence="2 4" id="KW-0378">Hydrolase</keyword>